<evidence type="ECO:0000259" key="1">
    <source>
        <dbReference type="Pfam" id="PF25678"/>
    </source>
</evidence>
<name>A0A7Y9K1W0_9SPHN</name>
<dbReference type="AlphaFoldDB" id="A0A7Y9K1W0"/>
<proteinExistence type="predicted"/>
<protein>
    <recommendedName>
        <fullName evidence="1">DUF7946 domain-containing protein</fullName>
    </recommendedName>
</protein>
<dbReference type="RefSeq" id="WP_179509839.1">
    <property type="nucleotide sequence ID" value="NZ_JACCBY010000005.1"/>
</dbReference>
<dbReference type="Proteomes" id="UP000517753">
    <property type="component" value="Unassembled WGS sequence"/>
</dbReference>
<feature type="domain" description="DUF7946" evidence="1">
    <location>
        <begin position="8"/>
        <end position="173"/>
    </location>
</feature>
<accession>A0A7Y9K1W0</accession>
<dbReference type="EMBL" id="JACCBY010000005">
    <property type="protein sequence ID" value="NYD91413.1"/>
    <property type="molecule type" value="Genomic_DNA"/>
</dbReference>
<sequence>MTIRVPLRARYNGGIAADGRLPLYDGTASIQGVAQAVQIATHALLTGSIVTRATAARSADFYLLPSRSGSYLVELAAYIEANPAVAGISAPIIYDWIKTIFTKATSRRQVEPTTAKVDRWMERDEPFLDELAETLEGSLQRVHRPIGPDVTTITFERPRAELLTLNADTKAWVNTRDVTADATAFTGNVTRFNSITRNGRAFIDQLRRVVPFKPADDFAMGGLQYLTWSLHGSANDLPKRLRINAREVKSATEETKRLLLVDCARDE</sequence>
<comment type="caution">
    <text evidence="2">The sequence shown here is derived from an EMBL/GenBank/DDBJ whole genome shotgun (WGS) entry which is preliminary data.</text>
</comment>
<keyword evidence="3" id="KW-1185">Reference proteome</keyword>
<dbReference type="InterPro" id="IPR057706">
    <property type="entry name" value="DUF7946"/>
</dbReference>
<evidence type="ECO:0000313" key="3">
    <source>
        <dbReference type="Proteomes" id="UP000517753"/>
    </source>
</evidence>
<gene>
    <name evidence="2" type="ORF">HD841_003221</name>
</gene>
<organism evidence="2 3">
    <name type="scientific">Sphingomonas melonis</name>
    <dbReference type="NCBI Taxonomy" id="152682"/>
    <lineage>
        <taxon>Bacteria</taxon>
        <taxon>Pseudomonadati</taxon>
        <taxon>Pseudomonadota</taxon>
        <taxon>Alphaproteobacteria</taxon>
        <taxon>Sphingomonadales</taxon>
        <taxon>Sphingomonadaceae</taxon>
        <taxon>Sphingomonas</taxon>
    </lineage>
</organism>
<reference evidence="2 3" key="1">
    <citation type="submission" date="2020-07" db="EMBL/GenBank/DDBJ databases">
        <authorList>
            <person name="Partida-Martinez L."/>
            <person name="Huntemann M."/>
            <person name="Clum A."/>
            <person name="Wang J."/>
            <person name="Palaniappan K."/>
            <person name="Ritter S."/>
            <person name="Chen I.-M."/>
            <person name="Stamatis D."/>
            <person name="Reddy T."/>
            <person name="O'Malley R."/>
            <person name="Daum C."/>
            <person name="Shapiro N."/>
            <person name="Ivanova N."/>
            <person name="Kyrpides N."/>
            <person name="Woyke T."/>
        </authorList>
    </citation>
    <scope>NUCLEOTIDE SEQUENCE [LARGE SCALE GENOMIC DNA]</scope>
    <source>
        <strain evidence="2 3">AS2.3</strain>
    </source>
</reference>
<evidence type="ECO:0000313" key="2">
    <source>
        <dbReference type="EMBL" id="NYD91413.1"/>
    </source>
</evidence>
<reference evidence="2 3" key="2">
    <citation type="submission" date="2020-08" db="EMBL/GenBank/DDBJ databases">
        <title>The Agave Microbiome: Exploring the role of microbial communities in plant adaptations to desert environments.</title>
        <authorList>
            <person name="Partida-Martinez L.P."/>
        </authorList>
    </citation>
    <scope>NUCLEOTIDE SEQUENCE [LARGE SCALE GENOMIC DNA]</scope>
    <source>
        <strain evidence="2 3">AS2.3</strain>
    </source>
</reference>
<dbReference type="Pfam" id="PF25678">
    <property type="entry name" value="DUF7946"/>
    <property type="match status" value="1"/>
</dbReference>